<evidence type="ECO:0000313" key="1">
    <source>
        <dbReference type="EMBL" id="MBC8178934.1"/>
    </source>
</evidence>
<dbReference type="EMBL" id="JACNJD010000330">
    <property type="protein sequence ID" value="MBC8178934.1"/>
    <property type="molecule type" value="Genomic_DNA"/>
</dbReference>
<dbReference type="GO" id="GO:0000502">
    <property type="term" value="C:proteasome complex"/>
    <property type="evidence" value="ECO:0007669"/>
    <property type="project" value="UniProtKB-KW"/>
</dbReference>
<dbReference type="GO" id="GO:0008233">
    <property type="term" value="F:peptidase activity"/>
    <property type="evidence" value="ECO:0007669"/>
    <property type="project" value="TreeGrafter"/>
</dbReference>
<comment type="caution">
    <text evidence="1">The sequence shown here is derived from an EMBL/GenBank/DDBJ whole genome shotgun (WGS) entry which is preliminary data.</text>
</comment>
<dbReference type="GO" id="GO:0016811">
    <property type="term" value="F:hydrolase activity, acting on carbon-nitrogen (but not peptide) bonds, in linear amides"/>
    <property type="evidence" value="ECO:0007669"/>
    <property type="project" value="TreeGrafter"/>
</dbReference>
<dbReference type="GO" id="GO:0070490">
    <property type="term" value="P:protein pupylation"/>
    <property type="evidence" value="ECO:0007669"/>
    <property type="project" value="TreeGrafter"/>
</dbReference>
<organism evidence="1 2">
    <name type="scientific">Candidatus Desulfacyla euxinica</name>
    <dbReference type="NCBI Taxonomy" id="2841693"/>
    <lineage>
        <taxon>Bacteria</taxon>
        <taxon>Deltaproteobacteria</taxon>
        <taxon>Candidatus Desulfacyla</taxon>
    </lineage>
</organism>
<name>A0A8J6N3I4_9DELT</name>
<keyword evidence="1" id="KW-0647">Proteasome</keyword>
<proteinExistence type="predicted"/>
<dbReference type="GO" id="GO:0010498">
    <property type="term" value="P:proteasomal protein catabolic process"/>
    <property type="evidence" value="ECO:0007669"/>
    <property type="project" value="InterPro"/>
</dbReference>
<dbReference type="PANTHER" id="PTHR42307:SF2">
    <property type="entry name" value="PUP DEAMIDASE_DEPUPYLASE"/>
    <property type="match status" value="1"/>
</dbReference>
<dbReference type="PANTHER" id="PTHR42307">
    <property type="entry name" value="PUP DEAMIDASE/DEPUPYLASE"/>
    <property type="match status" value="1"/>
</dbReference>
<dbReference type="GO" id="GO:0019941">
    <property type="term" value="P:modification-dependent protein catabolic process"/>
    <property type="evidence" value="ECO:0007669"/>
    <property type="project" value="InterPro"/>
</dbReference>
<gene>
    <name evidence="1" type="ORF">H8E19_16135</name>
</gene>
<protein>
    <submittedName>
        <fullName evidence="1">Proteasome accessory factor PafA2 family protein</fullName>
    </submittedName>
</protein>
<dbReference type="GO" id="GO:0005524">
    <property type="term" value="F:ATP binding"/>
    <property type="evidence" value="ECO:0007669"/>
    <property type="project" value="TreeGrafter"/>
</dbReference>
<dbReference type="Proteomes" id="UP000650524">
    <property type="component" value="Unassembled WGS sequence"/>
</dbReference>
<dbReference type="AlphaFoldDB" id="A0A8J6N3I4"/>
<accession>A0A8J6N3I4</accession>
<sequence length="522" mass="60006">MSIPKVVGIEQEYAIKIKGEDGLSAFDASCMLVNAYARKVGLREPGMGMIWDYGHETPYQDIRGQLFGKSTGQEIISEEENRLINASLPNGARLYTDHAHPEYSTPECLSARETVACDKAGERILLEGLRLMNEILPSSEIALFKNNIDHQGHSYGCHENYLMEAETHEDYLVSSPQKALETLIPFLITRQIFTGTGKVGGAGTGPQKTPYQISQRAEFMEVLFGLETMYARSIINTREEHHADKKRFRRLHLILGDANMCEFAGFLKVGSTQIVLQMIEDGFIIEDFTFKDPLNAIKQVSARFDSQVELADGRKSTAMELQRRFLERAKEYRKIKNVPHVPEVDSILECWAYALEGLEELKLSSDFNLENDPMEIKRRLDWVLKLWLINRYRQGKNLDWDHPKLRVLDLQYHNIDAREGIFYQLQDQGLTENMLDDTEITRSVWEAPTDTRAYFRGKCIEKFPKEIRLVNWEVMSFDQGEIYRMVPLLNPLKGTREQFQEVFEKSRDSRELLALIEASSTG</sequence>
<dbReference type="Pfam" id="PF03136">
    <property type="entry name" value="Pup_ligase"/>
    <property type="match status" value="1"/>
</dbReference>
<dbReference type="InterPro" id="IPR004347">
    <property type="entry name" value="Pup_ligase/deamidase"/>
</dbReference>
<reference evidence="1 2" key="1">
    <citation type="submission" date="2020-08" db="EMBL/GenBank/DDBJ databases">
        <title>Bridging the membrane lipid divide: bacteria of the FCB group superphylum have the potential to synthesize archaeal ether lipids.</title>
        <authorList>
            <person name="Villanueva L."/>
            <person name="Von Meijenfeldt F.A.B."/>
            <person name="Westbye A.B."/>
            <person name="Yadav S."/>
            <person name="Hopmans E.C."/>
            <person name="Dutilh B.E."/>
            <person name="Sinninghe Damste J.S."/>
        </authorList>
    </citation>
    <scope>NUCLEOTIDE SEQUENCE [LARGE SCALE GENOMIC DNA]</scope>
    <source>
        <strain evidence="1">NIOZ-UU27</strain>
    </source>
</reference>
<evidence type="ECO:0000313" key="2">
    <source>
        <dbReference type="Proteomes" id="UP000650524"/>
    </source>
</evidence>